<dbReference type="GO" id="GO:0019843">
    <property type="term" value="F:rRNA binding"/>
    <property type="evidence" value="ECO:0007669"/>
    <property type="project" value="InterPro"/>
</dbReference>
<comment type="similarity">
    <text evidence="1">Belongs to the bacterial ribosomal protein bS6 family.</text>
</comment>
<dbReference type="InterPro" id="IPR035980">
    <property type="entry name" value="Ribosomal_bS6_sf"/>
</dbReference>
<dbReference type="GO" id="GO:0006412">
    <property type="term" value="P:translation"/>
    <property type="evidence" value="ECO:0007669"/>
    <property type="project" value="InterPro"/>
</dbReference>
<evidence type="ECO:0000256" key="3">
    <source>
        <dbReference type="ARBA" id="ARBA00035520"/>
    </source>
</evidence>
<reference evidence="4 5" key="1">
    <citation type="journal article" date="2016" name="Nat. Commun.">
        <title>Thousands of microbial genomes shed light on interconnected biogeochemical processes in an aquifer system.</title>
        <authorList>
            <person name="Anantharaman K."/>
            <person name="Brown C.T."/>
            <person name="Hug L.A."/>
            <person name="Sharon I."/>
            <person name="Castelle C.J."/>
            <person name="Probst A.J."/>
            <person name="Thomas B.C."/>
            <person name="Singh A."/>
            <person name="Wilkins M.J."/>
            <person name="Karaoz U."/>
            <person name="Brodie E.L."/>
            <person name="Williams K.H."/>
            <person name="Hubbard S.S."/>
            <person name="Banfield J.F."/>
        </authorList>
    </citation>
    <scope>NUCLEOTIDE SEQUENCE [LARGE SCALE GENOMIC DNA]</scope>
</reference>
<dbReference type="Gene3D" id="3.30.70.60">
    <property type="match status" value="1"/>
</dbReference>
<dbReference type="Proteomes" id="UP000176662">
    <property type="component" value="Unassembled WGS sequence"/>
</dbReference>
<evidence type="ECO:0000313" key="5">
    <source>
        <dbReference type="Proteomes" id="UP000176662"/>
    </source>
</evidence>
<comment type="caution">
    <text evidence="4">The sequence shown here is derived from an EMBL/GenBank/DDBJ whole genome shotgun (WGS) entry which is preliminary data.</text>
</comment>
<dbReference type="AlphaFoldDB" id="A0A1G2E229"/>
<sequence>MKNYEITYLISSEIAEEQVQQVQSQIVSLIQDEGGIMLEEKMPFRKKLAYPVKKQSQVYLSYLVFQLEPEKL</sequence>
<protein>
    <recommendedName>
        <fullName evidence="2">Small ribosomal subunit protein bS6</fullName>
    </recommendedName>
    <alternativeName>
        <fullName evidence="3">30S ribosomal protein S6</fullName>
    </alternativeName>
</protein>
<evidence type="ECO:0000256" key="2">
    <source>
        <dbReference type="ARBA" id="ARBA00035294"/>
    </source>
</evidence>
<name>A0A1G2E229_9BACT</name>
<gene>
    <name evidence="4" type="ORF">A2Z68_01890</name>
</gene>
<dbReference type="GO" id="GO:0005840">
    <property type="term" value="C:ribosome"/>
    <property type="evidence" value="ECO:0007669"/>
    <property type="project" value="InterPro"/>
</dbReference>
<proteinExistence type="inferred from homology"/>
<dbReference type="GO" id="GO:0003735">
    <property type="term" value="F:structural constituent of ribosome"/>
    <property type="evidence" value="ECO:0007669"/>
    <property type="project" value="InterPro"/>
</dbReference>
<accession>A0A1G2E229</accession>
<dbReference type="SUPFAM" id="SSF54995">
    <property type="entry name" value="Ribosomal protein S6"/>
    <property type="match status" value="1"/>
</dbReference>
<feature type="non-terminal residue" evidence="4">
    <location>
        <position position="72"/>
    </location>
</feature>
<organism evidence="4 5">
    <name type="scientific">Candidatus Nealsonbacteria bacterium RBG_13_38_11</name>
    <dbReference type="NCBI Taxonomy" id="1801662"/>
    <lineage>
        <taxon>Bacteria</taxon>
        <taxon>Candidatus Nealsoniibacteriota</taxon>
    </lineage>
</organism>
<dbReference type="InterPro" id="IPR014717">
    <property type="entry name" value="Transl_elong_EF1B/ribsomal_bS6"/>
</dbReference>
<dbReference type="Pfam" id="PF01250">
    <property type="entry name" value="Ribosomal_S6"/>
    <property type="match status" value="1"/>
</dbReference>
<dbReference type="EMBL" id="MHLX01000001">
    <property type="protein sequence ID" value="OGZ19400.1"/>
    <property type="molecule type" value="Genomic_DNA"/>
</dbReference>
<evidence type="ECO:0000313" key="4">
    <source>
        <dbReference type="EMBL" id="OGZ19400.1"/>
    </source>
</evidence>
<evidence type="ECO:0000256" key="1">
    <source>
        <dbReference type="ARBA" id="ARBA00009512"/>
    </source>
</evidence>
<dbReference type="InterPro" id="IPR000529">
    <property type="entry name" value="Ribosomal_bS6"/>
</dbReference>